<comment type="function">
    <text evidence="4 6">Catalyzes the cleavage of L-kynurenine (L-Kyn) and L-3-hydroxykynurenine (L-3OHKyn) into anthranilic acid (AA) and 3-hydroxyanthranilic acid (3-OHAA), respectively.</text>
</comment>
<protein>
    <recommendedName>
        <fullName evidence="4 5">Kynureninase</fullName>
        <ecNumber evidence="4 5">3.7.1.3</ecNumber>
    </recommendedName>
    <alternativeName>
        <fullName evidence="4">L-kynurenine hydrolase</fullName>
    </alternativeName>
</protein>
<keyword evidence="3 4" id="KW-0663">Pyridoxal phosphate</keyword>
<feature type="binding site" evidence="4">
    <location>
        <position position="291"/>
    </location>
    <ligand>
        <name>pyridoxal 5'-phosphate</name>
        <dbReference type="ChEBI" id="CHEBI:597326"/>
    </ligand>
</feature>
<dbReference type="InterPro" id="IPR010111">
    <property type="entry name" value="Kynureninase"/>
</dbReference>
<dbReference type="InterPro" id="IPR015422">
    <property type="entry name" value="PyrdxlP-dep_Trfase_small"/>
</dbReference>
<comment type="pathway">
    <text evidence="4 6">Cofactor biosynthesis; NAD(+) biosynthesis; quinolinate from L-kynurenine: step 2/3.</text>
</comment>
<sequence>MKKDCFIFENNPFFYYMNYQKTLDYAQQQDKEDKLAYLRNQFHIPKDKKGNDWLYFTGNSLGLQPKSTKKYINQELEDWAKYGVEGHFEGETPWLPYHEFLTENMAKIVGAKPLEVVVMNTLTTNLHLLMVSFYQPTKKKYKIVIESDAFPSDRYAVQSQLNFHGFDASEGLIEWKPRKGEELLNIEDLETIIAEQGDEIALLLIGGVNYYTGQYLDLKRIAEIGHSKDCFVGIDLAHGAGNISPELHNSGVDFAAWCTYKYLNSGPGSLAGLFVHEKHAENKELPRFAGWWNHNKETRFNMRQPFDVMAGAEGWQLSNPPILSMAAIKASLDMFAEVGMEALREKSEKLTGYFEFLINEINSEDIKIITPSNPKERGCQLSIQVKNADKNLHKKLTEHNIITDWREPDVIRCAPTPMYNSFEDVYKMVSILKGLLSK</sequence>
<dbReference type="Gene3D" id="3.40.640.10">
    <property type="entry name" value="Type I PLP-dependent aspartate aminotransferase-like (Major domain)"/>
    <property type="match status" value="1"/>
</dbReference>
<feature type="binding site" evidence="4">
    <location>
        <position position="260"/>
    </location>
    <ligand>
        <name>pyridoxal 5'-phosphate</name>
        <dbReference type="ChEBI" id="CHEBI:597326"/>
    </ligand>
</feature>
<comment type="similarity">
    <text evidence="4 6">Belongs to the kynureninase family.</text>
</comment>
<keyword evidence="1 4" id="KW-0662">Pyridine nucleotide biosynthesis</keyword>
<dbReference type="Pfam" id="PF22580">
    <property type="entry name" value="KYNU_C"/>
    <property type="match status" value="1"/>
</dbReference>
<reference evidence="7 8" key="1">
    <citation type="submission" date="2024-05" db="EMBL/GenBank/DDBJ databases">
        <authorList>
            <person name="Duchaud E."/>
        </authorList>
    </citation>
    <scope>NUCLEOTIDE SEQUENCE [LARGE SCALE GENOMIC DNA]</scope>
    <source>
        <strain evidence="7">Ena-SAMPLE-TAB-13-05-2024-13:56:06:370-140309</strain>
    </source>
</reference>
<dbReference type="HAMAP" id="MF_01970">
    <property type="entry name" value="Kynureninase"/>
    <property type="match status" value="1"/>
</dbReference>
<dbReference type="GO" id="GO:0030429">
    <property type="term" value="F:kynureninase activity"/>
    <property type="evidence" value="ECO:0007669"/>
    <property type="project" value="UniProtKB-EC"/>
</dbReference>
<comment type="subunit">
    <text evidence="4 6">Homodimer.</text>
</comment>
<dbReference type="SUPFAM" id="SSF53383">
    <property type="entry name" value="PLP-dependent transferases"/>
    <property type="match status" value="1"/>
</dbReference>
<dbReference type="Gene3D" id="3.90.1150.10">
    <property type="entry name" value="Aspartate Aminotransferase, domain 1"/>
    <property type="match status" value="1"/>
</dbReference>
<accession>A0ABP1EP51</accession>
<keyword evidence="2 4" id="KW-0378">Hydrolase</keyword>
<dbReference type="PANTHER" id="PTHR14084:SF0">
    <property type="entry name" value="KYNURENINASE"/>
    <property type="match status" value="1"/>
</dbReference>
<comment type="pathway">
    <text evidence="4 6">Amino-acid degradation; L-kynurenine degradation; L-alanine and anthranilate from L-kynurenine: step 1/1.</text>
</comment>
<feature type="modified residue" description="N6-(pyridoxal phosphate)lysine" evidence="4">
    <location>
        <position position="261"/>
    </location>
</feature>
<evidence type="ECO:0000256" key="2">
    <source>
        <dbReference type="ARBA" id="ARBA00022801"/>
    </source>
</evidence>
<evidence type="ECO:0000313" key="7">
    <source>
        <dbReference type="EMBL" id="CAL2084197.1"/>
    </source>
</evidence>
<comment type="catalytic activity">
    <reaction evidence="6">
        <text>3-hydroxy-L-kynurenine + H2O = 3-hydroxyanthranilate + L-alanine + H(+)</text>
        <dbReference type="Rhea" id="RHEA:25143"/>
        <dbReference type="ChEBI" id="CHEBI:15377"/>
        <dbReference type="ChEBI" id="CHEBI:15378"/>
        <dbReference type="ChEBI" id="CHEBI:36559"/>
        <dbReference type="ChEBI" id="CHEBI:57972"/>
        <dbReference type="ChEBI" id="CHEBI:58125"/>
        <dbReference type="EC" id="3.7.1.3"/>
    </reaction>
</comment>
<dbReference type="Proteomes" id="UP001497514">
    <property type="component" value="Chromosome"/>
</dbReference>
<evidence type="ECO:0000256" key="5">
    <source>
        <dbReference type="NCBIfam" id="TIGR01814"/>
    </source>
</evidence>
<feature type="binding site" evidence="4">
    <location>
        <position position="235"/>
    </location>
    <ligand>
        <name>pyridoxal 5'-phosphate</name>
        <dbReference type="ChEBI" id="CHEBI:597326"/>
    </ligand>
</feature>
<comment type="catalytic activity">
    <reaction evidence="4 6">
        <text>L-kynurenine + H2O = anthranilate + L-alanine + H(+)</text>
        <dbReference type="Rhea" id="RHEA:16813"/>
        <dbReference type="ChEBI" id="CHEBI:15377"/>
        <dbReference type="ChEBI" id="CHEBI:15378"/>
        <dbReference type="ChEBI" id="CHEBI:16567"/>
        <dbReference type="ChEBI" id="CHEBI:57959"/>
        <dbReference type="ChEBI" id="CHEBI:57972"/>
        <dbReference type="EC" id="3.7.1.3"/>
    </reaction>
</comment>
<dbReference type="EMBL" id="OZ038524">
    <property type="protein sequence ID" value="CAL2084197.1"/>
    <property type="molecule type" value="Genomic_DNA"/>
</dbReference>
<keyword evidence="8" id="KW-1185">Reference proteome</keyword>
<evidence type="ECO:0000256" key="3">
    <source>
        <dbReference type="ARBA" id="ARBA00022898"/>
    </source>
</evidence>
<proteinExistence type="inferred from homology"/>
<dbReference type="PANTHER" id="PTHR14084">
    <property type="entry name" value="KYNURENINASE"/>
    <property type="match status" value="1"/>
</dbReference>
<comment type="caution">
    <text evidence="4">Lacks conserved residue(s) required for the propagation of feature annotation.</text>
</comment>
<dbReference type="InterPro" id="IPR015424">
    <property type="entry name" value="PyrdxlP-dep_Trfase"/>
</dbReference>
<gene>
    <name evidence="4 7" type="primary">kynU</name>
    <name evidence="7" type="ORF">TD3509T_1669</name>
</gene>
<evidence type="ECO:0000313" key="8">
    <source>
        <dbReference type="Proteomes" id="UP001497514"/>
    </source>
</evidence>
<dbReference type="PIRSF" id="PIRSF038800">
    <property type="entry name" value="KYNU"/>
    <property type="match status" value="1"/>
</dbReference>
<dbReference type="NCBIfam" id="TIGR01814">
    <property type="entry name" value="kynureninase"/>
    <property type="match status" value="1"/>
</dbReference>
<dbReference type="InterPro" id="IPR015421">
    <property type="entry name" value="PyrdxlP-dep_Trfase_major"/>
</dbReference>
<comment type="cofactor">
    <cofactor evidence="4 6">
        <name>pyridoxal 5'-phosphate</name>
        <dbReference type="ChEBI" id="CHEBI:597326"/>
    </cofactor>
</comment>
<evidence type="ECO:0000256" key="6">
    <source>
        <dbReference type="PIRNR" id="PIRNR038800"/>
    </source>
</evidence>
<evidence type="ECO:0000256" key="1">
    <source>
        <dbReference type="ARBA" id="ARBA00022642"/>
    </source>
</evidence>
<evidence type="ECO:0000256" key="4">
    <source>
        <dbReference type="HAMAP-Rule" id="MF_01970"/>
    </source>
</evidence>
<dbReference type="EC" id="3.7.1.3" evidence="4 5"/>
<name>A0ABP1EP51_9FLAO</name>
<feature type="binding site" evidence="4">
    <location>
        <position position="238"/>
    </location>
    <ligand>
        <name>pyridoxal 5'-phosphate</name>
        <dbReference type="ChEBI" id="CHEBI:597326"/>
    </ligand>
</feature>
<feature type="binding site" evidence="4">
    <location>
        <position position="123"/>
    </location>
    <ligand>
        <name>pyridoxal 5'-phosphate</name>
        <dbReference type="ChEBI" id="CHEBI:597326"/>
    </ligand>
</feature>
<organism evidence="7 8">
    <name type="scientific">Tenacibaculum dicentrarchi</name>
    <dbReference type="NCBI Taxonomy" id="669041"/>
    <lineage>
        <taxon>Bacteria</taxon>
        <taxon>Pseudomonadati</taxon>
        <taxon>Bacteroidota</taxon>
        <taxon>Flavobacteriia</taxon>
        <taxon>Flavobacteriales</taxon>
        <taxon>Flavobacteriaceae</taxon>
        <taxon>Tenacibaculum</taxon>
    </lineage>
</organism>
<feature type="binding site" evidence="4">
    <location>
        <position position="122"/>
    </location>
    <ligand>
        <name>pyridoxal 5'-phosphate</name>
        <dbReference type="ChEBI" id="CHEBI:597326"/>
    </ligand>
</feature>
<feature type="binding site" evidence="4">
    <location>
        <begin position="150"/>
        <end position="153"/>
    </location>
    <ligand>
        <name>pyridoxal 5'-phosphate</name>
        <dbReference type="ChEBI" id="CHEBI:597326"/>
    </ligand>
</feature>
<feature type="binding site" evidence="4">
    <location>
        <position position="319"/>
    </location>
    <ligand>
        <name>pyridoxal 5'-phosphate</name>
        <dbReference type="ChEBI" id="CHEBI:597326"/>
    </ligand>
</feature>